<gene>
    <name evidence="2" type="ORF">PVAP13_7NG069817</name>
</gene>
<organism evidence="2 3">
    <name type="scientific">Panicum virgatum</name>
    <name type="common">Blackwell switchgrass</name>
    <dbReference type="NCBI Taxonomy" id="38727"/>
    <lineage>
        <taxon>Eukaryota</taxon>
        <taxon>Viridiplantae</taxon>
        <taxon>Streptophyta</taxon>
        <taxon>Embryophyta</taxon>
        <taxon>Tracheophyta</taxon>
        <taxon>Spermatophyta</taxon>
        <taxon>Magnoliopsida</taxon>
        <taxon>Liliopsida</taxon>
        <taxon>Poales</taxon>
        <taxon>Poaceae</taxon>
        <taxon>PACMAD clade</taxon>
        <taxon>Panicoideae</taxon>
        <taxon>Panicodae</taxon>
        <taxon>Paniceae</taxon>
        <taxon>Panicinae</taxon>
        <taxon>Panicum</taxon>
        <taxon>Panicum sect. Hiantes</taxon>
    </lineage>
</organism>
<accession>A0A8T0PZZ4</accession>
<evidence type="ECO:0000313" key="3">
    <source>
        <dbReference type="Proteomes" id="UP000823388"/>
    </source>
</evidence>
<feature type="compositionally biased region" description="Basic residues" evidence="1">
    <location>
        <begin position="33"/>
        <end position="45"/>
    </location>
</feature>
<evidence type="ECO:0000256" key="1">
    <source>
        <dbReference type="SAM" id="MobiDB-lite"/>
    </source>
</evidence>
<dbReference type="Proteomes" id="UP000823388">
    <property type="component" value="Chromosome 7N"/>
</dbReference>
<name>A0A8T0PZZ4_PANVG</name>
<sequence>MAALLTRFDLSAMGRLRLDLHTPAMVVRSTGAWRRRHTPRPRTAPRRSTSPRRAVLRVLSRRRTSSPRACPRTPSPSRDSAPAISSRTPMPLLREGQGALCAAQVSRGVPSSSPKKCASPLPAPELSK</sequence>
<feature type="compositionally biased region" description="Polar residues" evidence="1">
    <location>
        <begin position="75"/>
        <end position="88"/>
    </location>
</feature>
<dbReference type="EMBL" id="CM029050">
    <property type="protein sequence ID" value="KAG2565919.1"/>
    <property type="molecule type" value="Genomic_DNA"/>
</dbReference>
<evidence type="ECO:0000313" key="2">
    <source>
        <dbReference type="EMBL" id="KAG2565919.1"/>
    </source>
</evidence>
<reference evidence="2" key="1">
    <citation type="submission" date="2020-05" db="EMBL/GenBank/DDBJ databases">
        <title>WGS assembly of Panicum virgatum.</title>
        <authorList>
            <person name="Lovell J.T."/>
            <person name="Jenkins J."/>
            <person name="Shu S."/>
            <person name="Juenger T.E."/>
            <person name="Schmutz J."/>
        </authorList>
    </citation>
    <scope>NUCLEOTIDE SEQUENCE</scope>
    <source>
        <strain evidence="2">AP13</strain>
    </source>
</reference>
<feature type="compositionally biased region" description="Low complexity" evidence="1">
    <location>
        <begin position="46"/>
        <end position="58"/>
    </location>
</feature>
<keyword evidence="3" id="KW-1185">Reference proteome</keyword>
<proteinExistence type="predicted"/>
<comment type="caution">
    <text evidence="2">The sequence shown here is derived from an EMBL/GenBank/DDBJ whole genome shotgun (WGS) entry which is preliminary data.</text>
</comment>
<dbReference type="AlphaFoldDB" id="A0A8T0PZZ4"/>
<protein>
    <submittedName>
        <fullName evidence="2">Uncharacterized protein</fullName>
    </submittedName>
</protein>
<feature type="region of interest" description="Disordered" evidence="1">
    <location>
        <begin position="29"/>
        <end position="128"/>
    </location>
</feature>